<dbReference type="PANTHER" id="PTHR40080:SF1">
    <property type="entry name" value="TRPR-LIKE PROTEIN YERC_YECD"/>
    <property type="match status" value="1"/>
</dbReference>
<dbReference type="Pfam" id="PF01371">
    <property type="entry name" value="Trp_repressor"/>
    <property type="match status" value="1"/>
</dbReference>
<comment type="caution">
    <text evidence="1">The sequence shown here is derived from an EMBL/GenBank/DDBJ whole genome shotgun (WGS) entry which is preliminary data.</text>
</comment>
<evidence type="ECO:0000313" key="1">
    <source>
        <dbReference type="EMBL" id="OGE73981.1"/>
    </source>
</evidence>
<dbReference type="STRING" id="1817821.A2717_00415"/>
<dbReference type="InterPro" id="IPR010921">
    <property type="entry name" value="Trp_repressor/repl_initiator"/>
</dbReference>
<dbReference type="InterPro" id="IPR013368">
    <property type="entry name" value="YecD_YerC"/>
</dbReference>
<dbReference type="NCBIfam" id="TIGR02531">
    <property type="entry name" value="yecD_yerC"/>
    <property type="match status" value="1"/>
</dbReference>
<gene>
    <name evidence="1" type="ORF">A2717_00415</name>
</gene>
<dbReference type="GO" id="GO:0003700">
    <property type="term" value="F:DNA-binding transcription factor activity"/>
    <property type="evidence" value="ECO:0007669"/>
    <property type="project" value="InterPro"/>
</dbReference>
<evidence type="ECO:0000313" key="2">
    <source>
        <dbReference type="Proteomes" id="UP000177610"/>
    </source>
</evidence>
<reference evidence="1 2" key="1">
    <citation type="journal article" date="2016" name="Nat. Commun.">
        <title>Thousands of microbial genomes shed light on interconnected biogeochemical processes in an aquifer system.</title>
        <authorList>
            <person name="Anantharaman K."/>
            <person name="Brown C.T."/>
            <person name="Hug L.A."/>
            <person name="Sharon I."/>
            <person name="Castelle C.J."/>
            <person name="Probst A.J."/>
            <person name="Thomas B.C."/>
            <person name="Singh A."/>
            <person name="Wilkins M.J."/>
            <person name="Karaoz U."/>
            <person name="Brodie E.L."/>
            <person name="Williams K.H."/>
            <person name="Hubbard S.S."/>
            <person name="Banfield J.F."/>
        </authorList>
    </citation>
    <scope>NUCLEOTIDE SEQUENCE [LARGE SCALE GENOMIC DNA]</scope>
</reference>
<accession>A0A1F5N8G2</accession>
<dbReference type="EMBL" id="MFEH01000003">
    <property type="protein sequence ID" value="OGE73981.1"/>
    <property type="molecule type" value="Genomic_DNA"/>
</dbReference>
<dbReference type="PANTHER" id="PTHR40080">
    <property type="entry name" value="LMO1763 PROTEIN"/>
    <property type="match status" value="1"/>
</dbReference>
<dbReference type="Proteomes" id="UP000177610">
    <property type="component" value="Unassembled WGS sequence"/>
</dbReference>
<dbReference type="InterPro" id="IPR038116">
    <property type="entry name" value="TrpR-like_sf"/>
</dbReference>
<evidence type="ECO:0008006" key="3">
    <source>
        <dbReference type="Google" id="ProtNLM"/>
    </source>
</evidence>
<dbReference type="AlphaFoldDB" id="A0A1F5N8G2"/>
<name>A0A1F5N8G2_9BACT</name>
<organism evidence="1 2">
    <name type="scientific">Candidatus Doudnabacteria bacterium RIFCSPHIGHO2_01_FULL_41_86</name>
    <dbReference type="NCBI Taxonomy" id="1817821"/>
    <lineage>
        <taxon>Bacteria</taxon>
        <taxon>Candidatus Doudnaibacteriota</taxon>
    </lineage>
</organism>
<protein>
    <recommendedName>
        <fullName evidence="3">TrpR like protein, YerC/YecD</fullName>
    </recommendedName>
</protein>
<dbReference type="SUPFAM" id="SSF48295">
    <property type="entry name" value="TrpR-like"/>
    <property type="match status" value="1"/>
</dbReference>
<dbReference type="Gene3D" id="1.10.1270.10">
    <property type="entry name" value="TrpR-like"/>
    <property type="match status" value="1"/>
</dbReference>
<dbReference type="GO" id="GO:0043565">
    <property type="term" value="F:sequence-specific DNA binding"/>
    <property type="evidence" value="ECO:0007669"/>
    <property type="project" value="InterPro"/>
</dbReference>
<dbReference type="InterPro" id="IPR000831">
    <property type="entry name" value="Trp_repress"/>
</dbReference>
<sequence>MRTVGYKLNKQQQEGLFVKLARAVALLRNPVEGAEFIKDLLSESEVIMLARRLQVAELLIEGKTYREISKELKVGLNTIVKIQTWLNLYGEGYRSVVAKMSKQAKDRQEPDPHRPFAELKRKYPLYFWPQLLLEELVKTANKREKERLRKIISQSKEKTQLSRQLSKLLQ</sequence>
<proteinExistence type="predicted"/>